<dbReference type="PROSITE" id="PS00107">
    <property type="entry name" value="PROTEIN_KINASE_ATP"/>
    <property type="match status" value="1"/>
</dbReference>
<evidence type="ECO:0000313" key="9">
    <source>
        <dbReference type="EMBL" id="MDI1491625.1"/>
    </source>
</evidence>
<evidence type="ECO:0000256" key="6">
    <source>
        <dbReference type="PROSITE-ProRule" id="PRU10141"/>
    </source>
</evidence>
<name>A0AA43TZ65_9LECA</name>
<feature type="region of interest" description="Disordered" evidence="7">
    <location>
        <begin position="48"/>
        <end position="69"/>
    </location>
</feature>
<dbReference type="GO" id="GO:0005524">
    <property type="term" value="F:ATP binding"/>
    <property type="evidence" value="ECO:0007669"/>
    <property type="project" value="UniProtKB-UniRule"/>
</dbReference>
<dbReference type="SMART" id="SM00220">
    <property type="entry name" value="S_TKc"/>
    <property type="match status" value="1"/>
</dbReference>
<dbReference type="Gene3D" id="1.10.510.10">
    <property type="entry name" value="Transferase(Phosphotransferase) domain 1"/>
    <property type="match status" value="1"/>
</dbReference>
<dbReference type="GO" id="GO:0005634">
    <property type="term" value="C:nucleus"/>
    <property type="evidence" value="ECO:0007669"/>
    <property type="project" value="TreeGrafter"/>
</dbReference>
<feature type="binding site" evidence="6">
    <location>
        <position position="236"/>
    </location>
    <ligand>
        <name>ATP</name>
        <dbReference type="ChEBI" id="CHEBI:30616"/>
    </ligand>
</feature>
<accession>A0AA43TZ65</accession>
<dbReference type="PANTHER" id="PTHR24345">
    <property type="entry name" value="SERINE/THREONINE-PROTEIN KINASE PLK"/>
    <property type="match status" value="1"/>
</dbReference>
<keyword evidence="3 6" id="KW-0547">Nucleotide-binding</keyword>
<feature type="compositionally biased region" description="Basic residues" evidence="7">
    <location>
        <begin position="524"/>
        <end position="537"/>
    </location>
</feature>
<keyword evidence="2" id="KW-0808">Transferase</keyword>
<evidence type="ECO:0000256" key="5">
    <source>
        <dbReference type="ARBA" id="ARBA00022840"/>
    </source>
</evidence>
<evidence type="ECO:0000313" key="10">
    <source>
        <dbReference type="Proteomes" id="UP001161017"/>
    </source>
</evidence>
<dbReference type="PROSITE" id="PS50011">
    <property type="entry name" value="PROTEIN_KINASE_DOM"/>
    <property type="match status" value="1"/>
</dbReference>
<dbReference type="InterPro" id="IPR000719">
    <property type="entry name" value="Prot_kinase_dom"/>
</dbReference>
<evidence type="ECO:0000256" key="2">
    <source>
        <dbReference type="ARBA" id="ARBA00022679"/>
    </source>
</evidence>
<sequence length="590" mass="66845">MSSTTSRSPDDCSLLLSLIPLNTRARESFSKYNADRFRRSSYELDSNAERSKIDYRESTPTKDDDIPKQHVDEPELQLSLNRPPRNPSNGFVFGSDPEKCDEMLLTMCAESTTNEIVVSYGGEKEKKRYRYNWIIFPKKSDMIVTLANGLQFQLRIPDHGESSLKHAQMKQNYVEKVCGGSLSIDQLHSETHSPGGSVPGTVYKKIYTKFDRLGNGTFGCVYEVREASTGKVFAMKMLSEQHENFYDYRLAHQMLETESDSLAMLAHPRIVKRYDLFAGFGSLCLVMEMLPLGDLHRLLKQAPGNKLSIIDVSAVLHQGLEALQYLHGNRVTHRDLKLANIMVEQRSPVIKIIFVDFGLCDAPLDGAKNNSYMSEQCGTWRYMAPEQWAGRNYRNIVDIWALAVIIMDCMAISPEESAAKKRLYGPGPKRKTWCDWLIAHLECAFQAKQEPVEEHVLYIPFFHIIEQMEAVGDKEATSGALPEDDSSATFEELSDLAKQHCLWQSREREDARNGVRNVEVQRAKAAKKAKPKTKPRPQPHPYIDEDGQQFSGSVVVKRRAKPSSGEKRGRKPDNPDSVVNGSDSRKKKRT</sequence>
<dbReference type="InterPro" id="IPR011009">
    <property type="entry name" value="Kinase-like_dom_sf"/>
</dbReference>
<dbReference type="InterPro" id="IPR008271">
    <property type="entry name" value="Ser/Thr_kinase_AS"/>
</dbReference>
<proteinExistence type="predicted"/>
<keyword evidence="4" id="KW-0418">Kinase</keyword>
<evidence type="ECO:0000259" key="8">
    <source>
        <dbReference type="PROSITE" id="PS50011"/>
    </source>
</evidence>
<dbReference type="AlphaFoldDB" id="A0AA43TZ65"/>
<evidence type="ECO:0000256" key="3">
    <source>
        <dbReference type="ARBA" id="ARBA00022741"/>
    </source>
</evidence>
<keyword evidence="10" id="KW-1185">Reference proteome</keyword>
<feature type="domain" description="Protein kinase" evidence="8">
    <location>
        <begin position="207"/>
        <end position="543"/>
    </location>
</feature>
<reference evidence="9" key="1">
    <citation type="journal article" date="2023" name="Genome Biol. Evol.">
        <title>First Whole Genome Sequence and Flow Cytometry Genome Size Data for the Lichen-Forming Fungus Ramalina farinacea (Ascomycota).</title>
        <authorList>
            <person name="Llewellyn T."/>
            <person name="Mian S."/>
            <person name="Hill R."/>
            <person name="Leitch I.J."/>
            <person name="Gaya E."/>
        </authorList>
    </citation>
    <scope>NUCLEOTIDE SEQUENCE</scope>
    <source>
        <strain evidence="9">LIQ254RAFAR</strain>
    </source>
</reference>
<dbReference type="EMBL" id="JAPUFD010000015">
    <property type="protein sequence ID" value="MDI1491625.1"/>
    <property type="molecule type" value="Genomic_DNA"/>
</dbReference>
<keyword evidence="1" id="KW-0723">Serine/threonine-protein kinase</keyword>
<dbReference type="PANTHER" id="PTHR24345:SF0">
    <property type="entry name" value="CELL CYCLE SERINE_THREONINE-PROTEIN KINASE CDC5_MSD2"/>
    <property type="match status" value="1"/>
</dbReference>
<evidence type="ECO:0000256" key="4">
    <source>
        <dbReference type="ARBA" id="ARBA00022777"/>
    </source>
</evidence>
<dbReference type="Proteomes" id="UP001161017">
    <property type="component" value="Unassembled WGS sequence"/>
</dbReference>
<keyword evidence="5 6" id="KW-0067">ATP-binding</keyword>
<dbReference type="SUPFAM" id="SSF56112">
    <property type="entry name" value="Protein kinase-like (PK-like)"/>
    <property type="match status" value="1"/>
</dbReference>
<gene>
    <name evidence="9" type="ORF">OHK93_002834</name>
</gene>
<evidence type="ECO:0000256" key="7">
    <source>
        <dbReference type="SAM" id="MobiDB-lite"/>
    </source>
</evidence>
<protein>
    <recommendedName>
        <fullName evidence="8">Protein kinase domain-containing protein</fullName>
    </recommendedName>
</protein>
<dbReference type="Pfam" id="PF00069">
    <property type="entry name" value="Pkinase"/>
    <property type="match status" value="1"/>
</dbReference>
<dbReference type="InterPro" id="IPR017441">
    <property type="entry name" value="Protein_kinase_ATP_BS"/>
</dbReference>
<dbReference type="PROSITE" id="PS00108">
    <property type="entry name" value="PROTEIN_KINASE_ST"/>
    <property type="match status" value="1"/>
</dbReference>
<dbReference type="GO" id="GO:0004674">
    <property type="term" value="F:protein serine/threonine kinase activity"/>
    <property type="evidence" value="ECO:0007669"/>
    <property type="project" value="UniProtKB-KW"/>
</dbReference>
<comment type="caution">
    <text evidence="9">The sequence shown here is derived from an EMBL/GenBank/DDBJ whole genome shotgun (WGS) entry which is preliminary data.</text>
</comment>
<feature type="region of interest" description="Disordered" evidence="7">
    <location>
        <begin position="521"/>
        <end position="590"/>
    </location>
</feature>
<feature type="compositionally biased region" description="Basic and acidic residues" evidence="7">
    <location>
        <begin position="564"/>
        <end position="574"/>
    </location>
</feature>
<evidence type="ECO:0000256" key="1">
    <source>
        <dbReference type="ARBA" id="ARBA00022527"/>
    </source>
</evidence>
<organism evidence="9 10">
    <name type="scientific">Ramalina farinacea</name>
    <dbReference type="NCBI Taxonomy" id="258253"/>
    <lineage>
        <taxon>Eukaryota</taxon>
        <taxon>Fungi</taxon>
        <taxon>Dikarya</taxon>
        <taxon>Ascomycota</taxon>
        <taxon>Pezizomycotina</taxon>
        <taxon>Lecanoromycetes</taxon>
        <taxon>OSLEUM clade</taxon>
        <taxon>Lecanoromycetidae</taxon>
        <taxon>Lecanorales</taxon>
        <taxon>Lecanorineae</taxon>
        <taxon>Ramalinaceae</taxon>
        <taxon>Ramalina</taxon>
    </lineage>
</organism>